<gene>
    <name evidence="3" type="ORF">VNO78_23371</name>
</gene>
<evidence type="ECO:0000313" key="4">
    <source>
        <dbReference type="Proteomes" id="UP001386955"/>
    </source>
</evidence>
<dbReference type="Proteomes" id="UP001386955">
    <property type="component" value="Unassembled WGS sequence"/>
</dbReference>
<dbReference type="EMBL" id="JAYMYS010000006">
    <property type="protein sequence ID" value="KAK7388552.1"/>
    <property type="molecule type" value="Genomic_DNA"/>
</dbReference>
<name>A0AAN9S415_PSOTE</name>
<keyword evidence="2" id="KW-1133">Transmembrane helix</keyword>
<accession>A0AAN9S415</accession>
<feature type="compositionally biased region" description="Low complexity" evidence="1">
    <location>
        <begin position="175"/>
        <end position="185"/>
    </location>
</feature>
<dbReference type="PANTHER" id="PTHR33168">
    <property type="entry name" value="STRESS INDUCED PROTEIN-RELATED"/>
    <property type="match status" value="1"/>
</dbReference>
<evidence type="ECO:0000256" key="1">
    <source>
        <dbReference type="SAM" id="MobiDB-lite"/>
    </source>
</evidence>
<evidence type="ECO:0000256" key="2">
    <source>
        <dbReference type="SAM" id="Phobius"/>
    </source>
</evidence>
<protein>
    <submittedName>
        <fullName evidence="3">Uncharacterized protein</fullName>
    </submittedName>
</protein>
<sequence>MFTLLNSLQYPKLLVLSRHFPLSLFPLTTYLVYYSFLFSLFSLHWQKLLSFAFMAEEESSPGPPHSLNNSLRSSLCFSCCFPHHRVRPKMVRSASLHNKPRSTDFPFPQIKEKCCNFINRIGGRHRRRHSADFHYDPLSYALNFEDDAFADERSVDDLKSFSSRLPASPPPTASPSPAATATATA</sequence>
<comment type="caution">
    <text evidence="3">The sequence shown here is derived from an EMBL/GenBank/DDBJ whole genome shotgun (WGS) entry which is preliminary data.</text>
</comment>
<keyword evidence="2" id="KW-0472">Membrane</keyword>
<proteinExistence type="predicted"/>
<feature type="region of interest" description="Disordered" evidence="1">
    <location>
        <begin position="160"/>
        <end position="185"/>
    </location>
</feature>
<keyword evidence="2" id="KW-0812">Transmembrane</keyword>
<evidence type="ECO:0000313" key="3">
    <source>
        <dbReference type="EMBL" id="KAK7388552.1"/>
    </source>
</evidence>
<dbReference type="AlphaFoldDB" id="A0AAN9S415"/>
<reference evidence="3 4" key="1">
    <citation type="submission" date="2024-01" db="EMBL/GenBank/DDBJ databases">
        <title>The genomes of 5 underutilized Papilionoideae crops provide insights into root nodulation and disease resistanc.</title>
        <authorList>
            <person name="Jiang F."/>
        </authorList>
    </citation>
    <scope>NUCLEOTIDE SEQUENCE [LARGE SCALE GENOMIC DNA]</scope>
    <source>
        <strain evidence="3">DUOXIRENSHENG_FW03</strain>
        <tissue evidence="3">Leaves</tissue>
    </source>
</reference>
<organism evidence="3 4">
    <name type="scientific">Psophocarpus tetragonolobus</name>
    <name type="common">Winged bean</name>
    <name type="synonym">Dolichos tetragonolobus</name>
    <dbReference type="NCBI Taxonomy" id="3891"/>
    <lineage>
        <taxon>Eukaryota</taxon>
        <taxon>Viridiplantae</taxon>
        <taxon>Streptophyta</taxon>
        <taxon>Embryophyta</taxon>
        <taxon>Tracheophyta</taxon>
        <taxon>Spermatophyta</taxon>
        <taxon>Magnoliopsida</taxon>
        <taxon>eudicotyledons</taxon>
        <taxon>Gunneridae</taxon>
        <taxon>Pentapetalae</taxon>
        <taxon>rosids</taxon>
        <taxon>fabids</taxon>
        <taxon>Fabales</taxon>
        <taxon>Fabaceae</taxon>
        <taxon>Papilionoideae</taxon>
        <taxon>50 kb inversion clade</taxon>
        <taxon>NPAAA clade</taxon>
        <taxon>indigoferoid/millettioid clade</taxon>
        <taxon>Phaseoleae</taxon>
        <taxon>Psophocarpus</taxon>
    </lineage>
</organism>
<feature type="transmembrane region" description="Helical" evidence="2">
    <location>
        <begin position="20"/>
        <end position="41"/>
    </location>
</feature>
<keyword evidence="4" id="KW-1185">Reference proteome</keyword>